<accession>A0A2W1LIC5</accession>
<dbReference type="AlphaFoldDB" id="A0A2W1LIC5"/>
<comment type="caution">
    <text evidence="2">The sequence shown here is derived from an EMBL/GenBank/DDBJ whole genome shotgun (WGS) entry which is preliminary data.</text>
</comment>
<keyword evidence="3" id="KW-1185">Reference proteome</keyword>
<gene>
    <name evidence="2" type="ORF">DNH61_17940</name>
</gene>
<dbReference type="OrthoDB" id="2620189at2"/>
<protein>
    <submittedName>
        <fullName evidence="2">Uncharacterized protein</fullName>
    </submittedName>
</protein>
<evidence type="ECO:0000313" key="2">
    <source>
        <dbReference type="EMBL" id="PZD94294.1"/>
    </source>
</evidence>
<reference evidence="2 3" key="1">
    <citation type="submission" date="2018-06" db="EMBL/GenBank/DDBJ databases">
        <title>Paenibacillus imtechensis sp. nov.</title>
        <authorList>
            <person name="Pinnaka A.K."/>
            <person name="Singh H."/>
            <person name="Kaur M."/>
        </authorList>
    </citation>
    <scope>NUCLEOTIDE SEQUENCE [LARGE SCALE GENOMIC DNA]</scope>
    <source>
        <strain evidence="2 3">SMB1</strain>
    </source>
</reference>
<sequence>METLLIIVGAAILVGAVVWFSKSRWKTIETAKGGNVDALEVKNAYLQDKDIRSRVKVENGGTPVAGVASTTGPMDTSFGSADTADNTVYRLEVNAGDLDKAERALQQFEQEVQHDEGVRL</sequence>
<feature type="coiled-coil region" evidence="1">
    <location>
        <begin position="91"/>
        <end position="118"/>
    </location>
</feature>
<proteinExistence type="predicted"/>
<dbReference type="Proteomes" id="UP000249522">
    <property type="component" value="Unassembled WGS sequence"/>
</dbReference>
<dbReference type="RefSeq" id="WP_111148063.1">
    <property type="nucleotide sequence ID" value="NZ_QKRB01000053.1"/>
</dbReference>
<evidence type="ECO:0000256" key="1">
    <source>
        <dbReference type="SAM" id="Coils"/>
    </source>
</evidence>
<evidence type="ECO:0000313" key="3">
    <source>
        <dbReference type="Proteomes" id="UP000249522"/>
    </source>
</evidence>
<name>A0A2W1LIC5_9BACL</name>
<dbReference type="EMBL" id="QKRB01000053">
    <property type="protein sequence ID" value="PZD94294.1"/>
    <property type="molecule type" value="Genomic_DNA"/>
</dbReference>
<organism evidence="2 3">
    <name type="scientific">Paenibacillus sambharensis</name>
    <dbReference type="NCBI Taxonomy" id="1803190"/>
    <lineage>
        <taxon>Bacteria</taxon>
        <taxon>Bacillati</taxon>
        <taxon>Bacillota</taxon>
        <taxon>Bacilli</taxon>
        <taxon>Bacillales</taxon>
        <taxon>Paenibacillaceae</taxon>
        <taxon>Paenibacillus</taxon>
    </lineage>
</organism>
<keyword evidence="1" id="KW-0175">Coiled coil</keyword>